<name>A0A4Y2ALU2_ARAVE</name>
<protein>
    <submittedName>
        <fullName evidence="3">Uncharacterized protein</fullName>
    </submittedName>
</protein>
<feature type="region of interest" description="Disordered" evidence="1">
    <location>
        <begin position="69"/>
        <end position="92"/>
    </location>
</feature>
<sequence>MPLSSRTEESIPSKSIRKKIEQSNNPIAKTLHITQNLITLESEQPIRSGHRAIPSLTSLAKANEIKSPFHTPLWKDNSHGGGGIYYDAPQSR</sequence>
<accession>A0A4Y2ALU2</accession>
<feature type="region of interest" description="Disordered" evidence="1">
    <location>
        <begin position="1"/>
        <end position="23"/>
    </location>
</feature>
<dbReference type="EMBL" id="BGPR01156942">
    <property type="protein sequence ID" value="GBL80891.1"/>
    <property type="molecule type" value="Genomic_DNA"/>
</dbReference>
<feature type="compositionally biased region" description="Basic and acidic residues" evidence="1">
    <location>
        <begin position="1"/>
        <end position="11"/>
    </location>
</feature>
<reference evidence="3 6" key="1">
    <citation type="journal article" date="2019" name="Sci. Rep.">
        <title>Orb-weaving spider Araneus ventricosus genome elucidates the spidroin gene catalogue.</title>
        <authorList>
            <person name="Kono N."/>
            <person name="Nakamura H."/>
            <person name="Ohtoshi R."/>
            <person name="Moran D.A.P."/>
            <person name="Shinohara A."/>
            <person name="Yoshida Y."/>
            <person name="Fujiwara M."/>
            <person name="Mori M."/>
            <person name="Tomita M."/>
            <person name="Arakawa K."/>
        </authorList>
    </citation>
    <scope>NUCLEOTIDE SEQUENCE [LARGE SCALE GENOMIC DNA]</scope>
</reference>
<evidence type="ECO:0000313" key="3">
    <source>
        <dbReference type="EMBL" id="GBL80822.1"/>
    </source>
</evidence>
<evidence type="ECO:0000313" key="5">
    <source>
        <dbReference type="EMBL" id="GBL80891.1"/>
    </source>
</evidence>
<proteinExistence type="predicted"/>
<dbReference type="EMBL" id="BGPR01156925">
    <property type="protein sequence ID" value="GBL80822.1"/>
    <property type="molecule type" value="Genomic_DNA"/>
</dbReference>
<evidence type="ECO:0000313" key="2">
    <source>
        <dbReference type="EMBL" id="GBL80758.1"/>
    </source>
</evidence>
<dbReference type="EMBL" id="BGPR01156937">
    <property type="protein sequence ID" value="GBL80869.1"/>
    <property type="molecule type" value="Genomic_DNA"/>
</dbReference>
<dbReference type="Proteomes" id="UP000499080">
    <property type="component" value="Unassembled WGS sequence"/>
</dbReference>
<dbReference type="AlphaFoldDB" id="A0A4Y2ALU2"/>
<gene>
    <name evidence="4" type="ORF">AVEN_151529_1</name>
    <name evidence="5" type="ORF">AVEN_209023_1</name>
    <name evidence="2" type="ORF">AVEN_242558_1</name>
    <name evidence="3" type="ORF">AVEN_72706_1</name>
</gene>
<dbReference type="EMBL" id="BGPR01156911">
    <property type="protein sequence ID" value="GBL80758.1"/>
    <property type="molecule type" value="Genomic_DNA"/>
</dbReference>
<keyword evidence="6" id="KW-1185">Reference proteome</keyword>
<organism evidence="3 6">
    <name type="scientific">Araneus ventricosus</name>
    <name type="common">Orbweaver spider</name>
    <name type="synonym">Epeira ventricosa</name>
    <dbReference type="NCBI Taxonomy" id="182803"/>
    <lineage>
        <taxon>Eukaryota</taxon>
        <taxon>Metazoa</taxon>
        <taxon>Ecdysozoa</taxon>
        <taxon>Arthropoda</taxon>
        <taxon>Chelicerata</taxon>
        <taxon>Arachnida</taxon>
        <taxon>Araneae</taxon>
        <taxon>Araneomorphae</taxon>
        <taxon>Entelegynae</taxon>
        <taxon>Araneoidea</taxon>
        <taxon>Araneidae</taxon>
        <taxon>Araneus</taxon>
    </lineage>
</organism>
<evidence type="ECO:0000256" key="1">
    <source>
        <dbReference type="SAM" id="MobiDB-lite"/>
    </source>
</evidence>
<evidence type="ECO:0000313" key="4">
    <source>
        <dbReference type="EMBL" id="GBL80869.1"/>
    </source>
</evidence>
<evidence type="ECO:0000313" key="6">
    <source>
        <dbReference type="Proteomes" id="UP000499080"/>
    </source>
</evidence>
<comment type="caution">
    <text evidence="3">The sequence shown here is derived from an EMBL/GenBank/DDBJ whole genome shotgun (WGS) entry which is preliminary data.</text>
</comment>